<gene>
    <name evidence="2" type="ORF">SAMN04487968_10346</name>
</gene>
<dbReference type="EMBL" id="FOLB01000003">
    <property type="protein sequence ID" value="SFC00261.1"/>
    <property type="molecule type" value="Genomic_DNA"/>
</dbReference>
<evidence type="ECO:0000256" key="1">
    <source>
        <dbReference type="SAM" id="MobiDB-lite"/>
    </source>
</evidence>
<dbReference type="AlphaFoldDB" id="A0A1I1FLV1"/>
<keyword evidence="3" id="KW-1185">Reference proteome</keyword>
<dbReference type="STRING" id="574651.SAMN04487968_10346"/>
<evidence type="ECO:0000313" key="3">
    <source>
        <dbReference type="Proteomes" id="UP000198832"/>
    </source>
</evidence>
<evidence type="ECO:0000313" key="2">
    <source>
        <dbReference type="EMBL" id="SFC00261.1"/>
    </source>
</evidence>
<proteinExistence type="predicted"/>
<dbReference type="PROSITE" id="PS51257">
    <property type="entry name" value="PROKAR_LIPOPROTEIN"/>
    <property type="match status" value="1"/>
</dbReference>
<dbReference type="Proteomes" id="UP000198832">
    <property type="component" value="Unassembled WGS sequence"/>
</dbReference>
<name>A0A1I1FLV1_9ACTN</name>
<sequence length="171" mass="17779">MTEPRAVRVILPAAAALVLTALGGCSSGSDDRVKERSGSATASPMSCETSVHFGPLPEWARAGFTPPDQDVRYVIGETGHIVGVVFGYPLRAPAPNDGRNNKILWVSNAGKAGTPPELTIAARLDGTSVTADQTVAGGPGPSIIDMPRPGCWTFDLTWSGVHDRVAVPYGA</sequence>
<evidence type="ECO:0008006" key="4">
    <source>
        <dbReference type="Google" id="ProtNLM"/>
    </source>
</evidence>
<reference evidence="2 3" key="1">
    <citation type="submission" date="2016-10" db="EMBL/GenBank/DDBJ databases">
        <authorList>
            <person name="de Groot N.N."/>
        </authorList>
    </citation>
    <scope>NUCLEOTIDE SEQUENCE [LARGE SCALE GENOMIC DNA]</scope>
    <source>
        <strain evidence="2 3">CGMCC 1.7056</strain>
    </source>
</reference>
<feature type="region of interest" description="Disordered" evidence="1">
    <location>
        <begin position="27"/>
        <end position="47"/>
    </location>
</feature>
<feature type="compositionally biased region" description="Polar residues" evidence="1">
    <location>
        <begin position="38"/>
        <end position="47"/>
    </location>
</feature>
<organism evidence="2 3">
    <name type="scientific">Nocardioides terrae</name>
    <dbReference type="NCBI Taxonomy" id="574651"/>
    <lineage>
        <taxon>Bacteria</taxon>
        <taxon>Bacillati</taxon>
        <taxon>Actinomycetota</taxon>
        <taxon>Actinomycetes</taxon>
        <taxon>Propionibacteriales</taxon>
        <taxon>Nocardioidaceae</taxon>
        <taxon>Nocardioides</taxon>
    </lineage>
</organism>
<accession>A0A1I1FLV1</accession>
<dbReference type="RefSeq" id="WP_217645234.1">
    <property type="nucleotide sequence ID" value="NZ_FOLB01000003.1"/>
</dbReference>
<protein>
    <recommendedName>
        <fullName evidence="4">DUF4871 domain-containing protein</fullName>
    </recommendedName>
</protein>